<dbReference type="Gene3D" id="1.50.10.10">
    <property type="match status" value="1"/>
</dbReference>
<dbReference type="InterPro" id="IPR052043">
    <property type="entry name" value="PolySaccharide_Degr_Enz"/>
</dbReference>
<evidence type="ECO:0000313" key="4">
    <source>
        <dbReference type="Proteomes" id="UP000190744"/>
    </source>
</evidence>
<feature type="chain" id="PRO_5012459063" description="Cell wall glycosyl hydrolase YteR" evidence="2">
    <location>
        <begin position="22"/>
        <end position="445"/>
    </location>
</feature>
<dbReference type="PANTHER" id="PTHR33886">
    <property type="entry name" value="UNSATURATED RHAMNOGALACTURONAN HYDROLASE (EUROFUNG)"/>
    <property type="match status" value="1"/>
</dbReference>
<evidence type="ECO:0000256" key="2">
    <source>
        <dbReference type="SAM" id="SignalP"/>
    </source>
</evidence>
<evidence type="ECO:0000256" key="1">
    <source>
        <dbReference type="ARBA" id="ARBA00022801"/>
    </source>
</evidence>
<dbReference type="GO" id="GO:0016787">
    <property type="term" value="F:hydrolase activity"/>
    <property type="evidence" value="ECO:0007669"/>
    <property type="project" value="UniProtKB-KW"/>
</dbReference>
<proteinExistence type="predicted"/>
<evidence type="ECO:0008006" key="5">
    <source>
        <dbReference type="Google" id="ProtNLM"/>
    </source>
</evidence>
<sequence length="445" mass="50385">MKQSIIQFTVATVLLVTNVQSQPFSSQIPLVPAQKPWSQWMADSIISRGDALRVKPNTMTSTVFKHGMFQLALERLTQQVPNEHSKALYFDYLQRSVEAELGADGLRYYNVEHTHIIDDLLLGHGLLYLHEELGDEKYLRAAKQLRQSLDTQPRTAEGMYWYRADTSTPDLEYPNTPDQAFVEQIYMFAPFLTRYTNLVDIGNATAAYDDVLRQFELFSDHCEHQDTHLWAQGYDDTKRKPWADPVTGATPEIWGRANGWMTMALVDTLELLPVSHRSDLWIRLHTLYVDLAKAAAKAIDPDTGAWWQVMSWPGRKGNFIESSASGMFVYSLYKGLRLGYIEDAEDQAAIQHSAAKGFQGLIDQFVVYEPHGTLGFNGTVQVRGLGGNFSYEVSKLFRERAEFASTDIDFFQFYIDGTIAYNDLEGATAFLFAAIEHELAEGKGL</sequence>
<dbReference type="InterPro" id="IPR012341">
    <property type="entry name" value="6hp_glycosidase-like_sf"/>
</dbReference>
<reference evidence="4" key="1">
    <citation type="submission" date="2015-09" db="EMBL/GenBank/DDBJ databases">
        <authorList>
            <person name="Fill T.P."/>
            <person name="Baretta J.F."/>
            <person name="de Almeida L.G."/>
            <person name="Rocha M."/>
            <person name="de Souza D.H."/>
            <person name="Malavazi I."/>
            <person name="Cerdeira L.T."/>
            <person name="Hong H."/>
            <person name="Samborskyy M."/>
            <person name="de Vasconcelos A.T."/>
            <person name="Leadlay P."/>
            <person name="Rodrigues-Filho E."/>
        </authorList>
    </citation>
    <scope>NUCLEOTIDE SEQUENCE [LARGE SCALE GENOMIC DNA]</scope>
    <source>
        <strain evidence="4">LaBioMMi 136</strain>
    </source>
</reference>
<keyword evidence="2" id="KW-0732">Signal</keyword>
<evidence type="ECO:0000313" key="3">
    <source>
        <dbReference type="EMBL" id="OOQ88287.1"/>
    </source>
</evidence>
<dbReference type="Proteomes" id="UP000190744">
    <property type="component" value="Unassembled WGS sequence"/>
</dbReference>
<name>A0A1S9RS13_PENBI</name>
<dbReference type="Pfam" id="PF07470">
    <property type="entry name" value="Glyco_hydro_88"/>
    <property type="match status" value="1"/>
</dbReference>
<dbReference type="AlphaFoldDB" id="A0A1S9RS13"/>
<organism evidence="3 4">
    <name type="scientific">Penicillium brasilianum</name>
    <dbReference type="NCBI Taxonomy" id="104259"/>
    <lineage>
        <taxon>Eukaryota</taxon>
        <taxon>Fungi</taxon>
        <taxon>Dikarya</taxon>
        <taxon>Ascomycota</taxon>
        <taxon>Pezizomycotina</taxon>
        <taxon>Eurotiomycetes</taxon>
        <taxon>Eurotiomycetidae</taxon>
        <taxon>Eurotiales</taxon>
        <taxon>Aspergillaceae</taxon>
        <taxon>Penicillium</taxon>
    </lineage>
</organism>
<dbReference type="EMBL" id="LJBN01000119">
    <property type="protein sequence ID" value="OOQ88287.1"/>
    <property type="molecule type" value="Genomic_DNA"/>
</dbReference>
<gene>
    <name evidence="3" type="ORF">PEBR_13322</name>
</gene>
<dbReference type="PANTHER" id="PTHR33886:SF11">
    <property type="entry name" value="WALL GLYCOSYL HYDROLASE YTER, PUTATIVE (AFU_ORTHOLOGUE AFUA_2G14630)-RELATED"/>
    <property type="match status" value="1"/>
</dbReference>
<accession>A0A1S9RS13</accession>
<comment type="caution">
    <text evidence="3">The sequence shown here is derived from an EMBL/GenBank/DDBJ whole genome shotgun (WGS) entry which is preliminary data.</text>
</comment>
<feature type="signal peptide" evidence="2">
    <location>
        <begin position="1"/>
        <end position="21"/>
    </location>
</feature>
<keyword evidence="1" id="KW-0378">Hydrolase</keyword>
<dbReference type="InterPro" id="IPR010905">
    <property type="entry name" value="Glyco_hydro_88"/>
</dbReference>
<protein>
    <recommendedName>
        <fullName evidence="5">Cell wall glycosyl hydrolase YteR</fullName>
    </recommendedName>
</protein>
<dbReference type="InterPro" id="IPR008928">
    <property type="entry name" value="6-hairpin_glycosidase_sf"/>
</dbReference>
<dbReference type="SUPFAM" id="SSF48208">
    <property type="entry name" value="Six-hairpin glycosidases"/>
    <property type="match status" value="1"/>
</dbReference>
<dbReference type="GO" id="GO:0005975">
    <property type="term" value="P:carbohydrate metabolic process"/>
    <property type="evidence" value="ECO:0007669"/>
    <property type="project" value="InterPro"/>
</dbReference>